<keyword evidence="6" id="KW-1185">Reference proteome</keyword>
<dbReference type="SUPFAM" id="SSF53448">
    <property type="entry name" value="Nucleotide-diphospho-sugar transferases"/>
    <property type="match status" value="1"/>
</dbReference>
<dbReference type="Gene3D" id="3.40.50.2000">
    <property type="entry name" value="Glycogen Phosphorylase B"/>
    <property type="match status" value="1"/>
</dbReference>
<dbReference type="InterPro" id="IPR029044">
    <property type="entry name" value="Nucleotide-diphossugar_trans"/>
</dbReference>
<organism evidence="5 6">
    <name type="scientific">Rhodospirillum rubrum (strain ATCC 11170 / ATH 1.1.1 / DSM 467 / LMG 4362 / NCIMB 8255 / S1)</name>
    <dbReference type="NCBI Taxonomy" id="269796"/>
    <lineage>
        <taxon>Bacteria</taxon>
        <taxon>Pseudomonadati</taxon>
        <taxon>Pseudomonadota</taxon>
        <taxon>Alphaproteobacteria</taxon>
        <taxon>Rhodospirillales</taxon>
        <taxon>Rhodospirillaceae</taxon>
        <taxon>Rhodospirillum</taxon>
    </lineage>
</organism>
<dbReference type="Pfam" id="PF13692">
    <property type="entry name" value="Glyco_trans_1_4"/>
    <property type="match status" value="1"/>
</dbReference>
<dbReference type="EMBL" id="CP000231">
    <property type="protein sequence ID" value="ABC24640.1"/>
    <property type="molecule type" value="Genomic_DNA"/>
</dbReference>
<feature type="domain" description="Glycosyltransferase 2-like" evidence="4">
    <location>
        <begin position="15"/>
        <end position="138"/>
    </location>
</feature>
<dbReference type="RefSeq" id="WP_011387755.1">
    <property type="nucleotide sequence ID" value="NC_007641.1"/>
</dbReference>
<evidence type="ECO:0000256" key="2">
    <source>
        <dbReference type="ARBA" id="ARBA00022676"/>
    </source>
</evidence>
<dbReference type="PATRIC" id="fig|269796.9.peg.42"/>
<reference evidence="5 6" key="1">
    <citation type="journal article" date="2011" name="Stand. Genomic Sci.">
        <title>Complete genome sequence of Rhodospirillum rubrum type strain (S1).</title>
        <authorList>
            <person name="Munk A.C."/>
            <person name="Copeland A."/>
            <person name="Lucas S."/>
            <person name="Lapidus A."/>
            <person name="Del Rio T.G."/>
            <person name="Barry K."/>
            <person name="Detter J.C."/>
            <person name="Hammon N."/>
            <person name="Israni S."/>
            <person name="Pitluck S."/>
            <person name="Brettin T."/>
            <person name="Bruce D."/>
            <person name="Han C."/>
            <person name="Tapia R."/>
            <person name="Gilna P."/>
            <person name="Schmutz J."/>
            <person name="Larimer F."/>
            <person name="Land M."/>
            <person name="Kyrpides N.C."/>
            <person name="Mavromatis K."/>
            <person name="Richardson P."/>
            <person name="Rohde M."/>
            <person name="Goker M."/>
            <person name="Klenk H.P."/>
            <person name="Zhang Y."/>
            <person name="Roberts G.P."/>
            <person name="Reslewic S."/>
            <person name="Schwartz D.C."/>
        </authorList>
    </citation>
    <scope>NUCLEOTIDE SEQUENCE [LARGE SCALE GENOMIC DNA]</scope>
    <source>
        <strain evidence="6">ATCC 11170 / ATH 1.1.1 / DSM 467 / LMG 4362 / NCIMB 8255 / S1</strain>
        <plasmid evidence="6">pRHORT</plasmid>
    </source>
</reference>
<dbReference type="GO" id="GO:0016757">
    <property type="term" value="F:glycosyltransferase activity"/>
    <property type="evidence" value="ECO:0007669"/>
    <property type="project" value="UniProtKB-KW"/>
</dbReference>
<dbReference type="Pfam" id="PF00535">
    <property type="entry name" value="Glycos_transf_2"/>
    <property type="match status" value="1"/>
</dbReference>
<dbReference type="SUPFAM" id="SSF53756">
    <property type="entry name" value="UDP-Glycosyltransferase/glycogen phosphorylase"/>
    <property type="match status" value="1"/>
</dbReference>
<dbReference type="InterPro" id="IPR001173">
    <property type="entry name" value="Glyco_trans_2-like"/>
</dbReference>
<dbReference type="CDD" id="cd03823">
    <property type="entry name" value="GT4_ExpE7-like"/>
    <property type="match status" value="1"/>
</dbReference>
<dbReference type="HOGENOM" id="CLU_023390_0_0_5"/>
<dbReference type="AlphaFoldDB" id="Q2RMK5"/>
<keyword evidence="2" id="KW-0328">Glycosyltransferase</keyword>
<accession>Q2RMK5</accession>
<dbReference type="CAZy" id="GT2">
    <property type="family name" value="Glycosyltransferase Family 2"/>
</dbReference>
<sequence length="746" mass="82082">MSTLPTPPRPRPVDIIIPVYKGLEETRLCLESVLATLPAADGLIVIDDHSPDPALVAYLKDRAAGDRRIRLLHNPENLGFVGTVNRGMALEPERDVLLLNSDTEVAGDWVARLRAAAYADRRIGTVTPFSNNATICSWPRFCQDNPLPPGLDVAGVDRAFAAANPGLSIDIPTGVGFAFYIRRDCLDEVGLFNAEAFGKGYGEENDFCRRAHHRGWRNVLAADTFVYHSGNVSFGVNQERLDSAMRQLLALHPDYRRVVQLHINQDPAQNMRWRAALGILRQSALPVLLFVTHNHGGGTLSHVHELAKALEGRAWGLLLTPGPRNTAVVTLPASLGGDALPFDLEQDWDGLLDLLRYAGVNRLHLHHMLGVPERLLDLPEQLSIPFDFTAHDFHAGCPRVMLCGPGSRYCGQPEERALCDACLAQAPKTEAGDITSWRAAMVARLSRAERLFAPSADTANRLKRMLPALSFRAIPHPDAQGLATNAPPPLLRPCGTTEPLRILVLGALSRAKGADLVEATAREAARGDLPLEIHLLGYGYRPLHRARGRLTAHGRYHPEEIAGHLERIAPHVAWLPAGWPETYSYTLSEVMAAGLPVVVSDLGAPPERILGRPLSWVLPWNVDASTAAAFFGRLRAGEIPASPEAPALSPQSTPRVDFYREGYLAEVFPEKARARLPEREIGELIGQALDRAGARRRRLQCWGDLKVVRQRIWRSLITLLAHPSLFPLVSRIPVSFQERLKRLIKG</sequence>
<comment type="similarity">
    <text evidence="1">Belongs to the glycosyltransferase 2 family.</text>
</comment>
<evidence type="ECO:0000313" key="6">
    <source>
        <dbReference type="Proteomes" id="UP000001929"/>
    </source>
</evidence>
<dbReference type="CAZy" id="GT4">
    <property type="family name" value="Glycosyltransferase Family 4"/>
</dbReference>
<name>Q2RMK5_RHORT</name>
<dbReference type="Gene3D" id="3.90.550.10">
    <property type="entry name" value="Spore Coat Polysaccharide Biosynthesis Protein SpsA, Chain A"/>
    <property type="match status" value="1"/>
</dbReference>
<dbReference type="PANTHER" id="PTHR43179">
    <property type="entry name" value="RHAMNOSYLTRANSFERASE WBBL"/>
    <property type="match status" value="1"/>
</dbReference>
<proteinExistence type="inferred from homology"/>
<protein>
    <submittedName>
        <fullName evidence="5">Glycosyl transferase, family 2</fullName>
    </submittedName>
</protein>
<evidence type="ECO:0000256" key="1">
    <source>
        <dbReference type="ARBA" id="ARBA00006739"/>
    </source>
</evidence>
<dbReference type="Proteomes" id="UP000001929">
    <property type="component" value="Plasmid unnamed"/>
</dbReference>
<dbReference type="EnsemblBacteria" id="ABC24640">
    <property type="protein sequence ID" value="ABC24640"/>
    <property type="gene ID" value="Rru_B0044"/>
</dbReference>
<geneLocation type="plasmid" evidence="6">
    <name>pRHORT</name>
</geneLocation>
<keyword evidence="3 5" id="KW-0808">Transferase</keyword>
<evidence type="ECO:0000256" key="3">
    <source>
        <dbReference type="ARBA" id="ARBA00022679"/>
    </source>
</evidence>
<dbReference type="PANTHER" id="PTHR43179:SF12">
    <property type="entry name" value="GALACTOFURANOSYLTRANSFERASE GLFT2"/>
    <property type="match status" value="1"/>
</dbReference>
<evidence type="ECO:0000259" key="4">
    <source>
        <dbReference type="Pfam" id="PF00535"/>
    </source>
</evidence>
<dbReference type="KEGG" id="rru:Rru_B0044"/>
<keyword evidence="5" id="KW-0614">Plasmid</keyword>
<evidence type="ECO:0000313" key="5">
    <source>
        <dbReference type="EMBL" id="ABC24640.1"/>
    </source>
</evidence>
<gene>
    <name evidence="5" type="ordered locus">Rru_B0044</name>
</gene>